<dbReference type="AlphaFoldDB" id="A0A428QM70"/>
<keyword evidence="1" id="KW-0540">Nuclease</keyword>
<evidence type="ECO:0000313" key="5">
    <source>
        <dbReference type="Proteomes" id="UP000287972"/>
    </source>
</evidence>
<keyword evidence="2" id="KW-0378">Hydrolase</keyword>
<dbReference type="Gene3D" id="3.10.450.30">
    <property type="entry name" value="Microbial ribonucleases"/>
    <property type="match status" value="1"/>
</dbReference>
<dbReference type="SUPFAM" id="SSF53933">
    <property type="entry name" value="Microbial ribonucleases"/>
    <property type="match status" value="1"/>
</dbReference>
<evidence type="ECO:0000256" key="3">
    <source>
        <dbReference type="SAM" id="MobiDB-lite"/>
    </source>
</evidence>
<dbReference type="EMBL" id="NKCL01000499">
    <property type="protein sequence ID" value="RSL66412.1"/>
    <property type="molecule type" value="Genomic_DNA"/>
</dbReference>
<evidence type="ECO:0000256" key="1">
    <source>
        <dbReference type="ARBA" id="ARBA00022722"/>
    </source>
</evidence>
<name>A0A428QM70_9HYPO</name>
<organism evidence="4 5">
    <name type="scientific">Fusarium floridanum</name>
    <dbReference type="NCBI Taxonomy" id="1325733"/>
    <lineage>
        <taxon>Eukaryota</taxon>
        <taxon>Fungi</taxon>
        <taxon>Dikarya</taxon>
        <taxon>Ascomycota</taxon>
        <taxon>Pezizomycotina</taxon>
        <taxon>Sordariomycetes</taxon>
        <taxon>Hypocreomycetidae</taxon>
        <taxon>Hypocreales</taxon>
        <taxon>Nectriaceae</taxon>
        <taxon>Fusarium</taxon>
        <taxon>Fusarium solani species complex</taxon>
    </lineage>
</organism>
<dbReference type="GO" id="GO:0004521">
    <property type="term" value="F:RNA endonuclease activity"/>
    <property type="evidence" value="ECO:0007669"/>
    <property type="project" value="InterPro"/>
</dbReference>
<dbReference type="GO" id="GO:0016787">
    <property type="term" value="F:hydrolase activity"/>
    <property type="evidence" value="ECO:0007669"/>
    <property type="project" value="UniProtKB-KW"/>
</dbReference>
<keyword evidence="5" id="KW-1185">Reference proteome</keyword>
<dbReference type="Proteomes" id="UP000287972">
    <property type="component" value="Unassembled WGS sequence"/>
</dbReference>
<comment type="caution">
    <text evidence="4">The sequence shown here is derived from an EMBL/GenBank/DDBJ whole genome shotgun (WGS) entry which is preliminary data.</text>
</comment>
<gene>
    <name evidence="4" type="ORF">CEP51_012816</name>
</gene>
<dbReference type="InterPro" id="IPR000026">
    <property type="entry name" value="N1-like"/>
</dbReference>
<reference evidence="4 5" key="1">
    <citation type="submission" date="2017-06" db="EMBL/GenBank/DDBJ databases">
        <title>Comparative genomic analysis of Ambrosia Fusariam Clade fungi.</title>
        <authorList>
            <person name="Stajich J.E."/>
            <person name="Carrillo J."/>
            <person name="Kijimoto T."/>
            <person name="Eskalen A."/>
            <person name="O'Donnell K."/>
            <person name="Kasson M."/>
        </authorList>
    </citation>
    <scope>NUCLEOTIDE SEQUENCE [LARGE SCALE GENOMIC DNA]</scope>
    <source>
        <strain evidence="4 5">NRRL62606</strain>
    </source>
</reference>
<sequence>MSHSIDHDHESDTTRPTETKSLASLPGLRGPDYEESCFDDRASHYSLSELSETNPVRRVAAVEVRRQALAFPPRPNRSCKYPKEFHNIEQMLLCVPGPWIEYPLLANGRHISGEPGPARVIVSADDFAGADVVYHPGKSRRDFKLANYRPRGRQRAVSRYFVTESSYPLYPSMTTNWYPTSFHEGYAAYHGFEWQGQELGQAPWLVAAHMSAQPWYGVPIQPVYQQGSNPYMGAPMPYGFYQYPIFNLSEVKGREY</sequence>
<evidence type="ECO:0000256" key="2">
    <source>
        <dbReference type="ARBA" id="ARBA00022801"/>
    </source>
</evidence>
<dbReference type="InterPro" id="IPR016191">
    <property type="entry name" value="Ribonuclease/ribotoxin"/>
</dbReference>
<dbReference type="GO" id="GO:0003723">
    <property type="term" value="F:RNA binding"/>
    <property type="evidence" value="ECO:0007669"/>
    <property type="project" value="InterPro"/>
</dbReference>
<protein>
    <submittedName>
        <fullName evidence="4">Uncharacterized protein</fullName>
    </submittedName>
</protein>
<dbReference type="Pfam" id="PF00545">
    <property type="entry name" value="Ribonuclease"/>
    <property type="match status" value="1"/>
</dbReference>
<proteinExistence type="predicted"/>
<evidence type="ECO:0000313" key="4">
    <source>
        <dbReference type="EMBL" id="RSL66412.1"/>
    </source>
</evidence>
<feature type="region of interest" description="Disordered" evidence="3">
    <location>
        <begin position="1"/>
        <end position="28"/>
    </location>
</feature>
<feature type="compositionally biased region" description="Basic and acidic residues" evidence="3">
    <location>
        <begin position="1"/>
        <end position="18"/>
    </location>
</feature>
<accession>A0A428QM70</accession>